<evidence type="ECO:0000313" key="1">
    <source>
        <dbReference type="EMBL" id="CAF0896600.1"/>
    </source>
</evidence>
<dbReference type="AlphaFoldDB" id="A0A8S2HS11"/>
<comment type="caution">
    <text evidence="2">The sequence shown here is derived from an EMBL/GenBank/DDBJ whole genome shotgun (WGS) entry which is preliminary data.</text>
</comment>
<evidence type="ECO:0000313" key="2">
    <source>
        <dbReference type="EMBL" id="CAF3677958.1"/>
    </source>
</evidence>
<reference evidence="2" key="1">
    <citation type="submission" date="2021-02" db="EMBL/GenBank/DDBJ databases">
        <authorList>
            <person name="Nowell W R."/>
        </authorList>
    </citation>
    <scope>NUCLEOTIDE SEQUENCE</scope>
</reference>
<proteinExistence type="predicted"/>
<gene>
    <name evidence="1" type="ORF">OVA965_LOCUS9404</name>
    <name evidence="2" type="ORF">TMI583_LOCUS9400</name>
</gene>
<evidence type="ECO:0000313" key="3">
    <source>
        <dbReference type="Proteomes" id="UP000682733"/>
    </source>
</evidence>
<dbReference type="EMBL" id="CAJNOK010003322">
    <property type="protein sequence ID" value="CAF0896600.1"/>
    <property type="molecule type" value="Genomic_DNA"/>
</dbReference>
<accession>A0A8S2HS11</accession>
<dbReference type="Proteomes" id="UP000677228">
    <property type="component" value="Unassembled WGS sequence"/>
</dbReference>
<name>A0A8S2HS11_9BILA</name>
<protein>
    <submittedName>
        <fullName evidence="2">Uncharacterized protein</fullName>
    </submittedName>
</protein>
<sequence length="587" mass="66217">MGSGAKYNPVHGHRCSGGPWRKKTIALNRDQLADDMVEFFYKRIITYTGHIMNQQHDIERKTLESFAISLFQMNPYRIETIERAEIAEAMTRAVQRSSNELASYLNDKYVCALQRILNGICSTSNLFHTNLTEDKCKIETTALILRVSRPIIIATIRWPHVFIDNRIEAATELTRIAPSIIFDLCENQLSALTTTTTPIIGQLLAKVLNIDRSGGGLGMAAGSVGIISTVATAFSPAIVPDRTRIAQARVYRRAHIPGNPTFGKKGVNATKLGSASSKGYDQLEMCVSPLVDIVKPNVVLPPNNLASPEMLLNLSPRIAVGPLSRKQYVNLFVLGLTQSGKSSVLKSLWNIPVDRDPSGGRIEFSLHQTTIDHLVIRACDFQGVNHLQIKYEDILQRLLNNGISRLDRIIICFKYEENIQPDPHIYLFILLNYLKLIEVKGENILLALTFCDHFKSQNDIQEYVERMKTNPLVGELFQYATKIIPIITKGNFNYRQMIIEQLSNENVQPISLEKANYKNDSQETFSTFITDALNEVLSEYHRITNDPNVSYIDEIWKKLQLSTEKQNTFKFAAQIECLKIKPAGEVF</sequence>
<dbReference type="Gene3D" id="3.40.50.300">
    <property type="entry name" value="P-loop containing nucleotide triphosphate hydrolases"/>
    <property type="match status" value="1"/>
</dbReference>
<dbReference type="Proteomes" id="UP000682733">
    <property type="component" value="Unassembled WGS sequence"/>
</dbReference>
<dbReference type="InterPro" id="IPR027417">
    <property type="entry name" value="P-loop_NTPase"/>
</dbReference>
<dbReference type="EMBL" id="CAJOBA010003323">
    <property type="protein sequence ID" value="CAF3677958.1"/>
    <property type="molecule type" value="Genomic_DNA"/>
</dbReference>
<organism evidence="2 3">
    <name type="scientific">Didymodactylos carnosus</name>
    <dbReference type="NCBI Taxonomy" id="1234261"/>
    <lineage>
        <taxon>Eukaryota</taxon>
        <taxon>Metazoa</taxon>
        <taxon>Spiralia</taxon>
        <taxon>Gnathifera</taxon>
        <taxon>Rotifera</taxon>
        <taxon>Eurotatoria</taxon>
        <taxon>Bdelloidea</taxon>
        <taxon>Philodinida</taxon>
        <taxon>Philodinidae</taxon>
        <taxon>Didymodactylos</taxon>
    </lineage>
</organism>
<dbReference type="SUPFAM" id="SSF52540">
    <property type="entry name" value="P-loop containing nucleoside triphosphate hydrolases"/>
    <property type="match status" value="1"/>
</dbReference>